<proteinExistence type="predicted"/>
<accession>A0ABW5B9G6</accession>
<comment type="caution">
    <text evidence="1">The sequence shown here is derived from an EMBL/GenBank/DDBJ whole genome shotgun (WGS) entry which is preliminary data.</text>
</comment>
<dbReference type="Proteomes" id="UP001597414">
    <property type="component" value="Unassembled WGS sequence"/>
</dbReference>
<protein>
    <recommendedName>
        <fullName evidence="3">DUF4382 domain-containing protein</fullName>
    </recommendedName>
</protein>
<evidence type="ECO:0000313" key="2">
    <source>
        <dbReference type="Proteomes" id="UP001597414"/>
    </source>
</evidence>
<gene>
    <name evidence="1" type="ORF">ACFSKV_07270</name>
</gene>
<evidence type="ECO:0000313" key="1">
    <source>
        <dbReference type="EMBL" id="MFD2201361.1"/>
    </source>
</evidence>
<keyword evidence="2" id="KW-1185">Reference proteome</keyword>
<organism evidence="1 2">
    <name type="scientific">Shivajiella indica</name>
    <dbReference type="NCBI Taxonomy" id="872115"/>
    <lineage>
        <taxon>Bacteria</taxon>
        <taxon>Pseudomonadati</taxon>
        <taxon>Bacteroidota</taxon>
        <taxon>Cytophagia</taxon>
        <taxon>Cytophagales</taxon>
        <taxon>Cyclobacteriaceae</taxon>
        <taxon>Shivajiella</taxon>
    </lineage>
</organism>
<reference evidence="2" key="1">
    <citation type="journal article" date="2019" name="Int. J. Syst. Evol. Microbiol.">
        <title>The Global Catalogue of Microorganisms (GCM) 10K type strain sequencing project: providing services to taxonomists for standard genome sequencing and annotation.</title>
        <authorList>
            <consortium name="The Broad Institute Genomics Platform"/>
            <consortium name="The Broad Institute Genome Sequencing Center for Infectious Disease"/>
            <person name="Wu L."/>
            <person name="Ma J."/>
        </authorList>
    </citation>
    <scope>NUCLEOTIDE SEQUENCE [LARGE SCALE GENOMIC DNA]</scope>
    <source>
        <strain evidence="2">KCTC 19812</strain>
    </source>
</reference>
<dbReference type="PROSITE" id="PS51257">
    <property type="entry name" value="PROKAR_LIPOPROTEIN"/>
    <property type="match status" value="1"/>
</dbReference>
<evidence type="ECO:0008006" key="3">
    <source>
        <dbReference type="Google" id="ProtNLM"/>
    </source>
</evidence>
<dbReference type="EMBL" id="JBHUIV010000010">
    <property type="protein sequence ID" value="MFD2201361.1"/>
    <property type="molecule type" value="Genomic_DNA"/>
</dbReference>
<sequence>MKNLIKYFPVFGLISLVILSSCNTEDQAPSVGEGEGKLGVALVLKNNSINMSNARVENNNLTIEEGFIQIKELDLEVEGRNESGKFEKEIEIEFNDIKKINFNQFDKSVDFFINIPEGEYKEIELELDLIDYKNQPSIYFEGNFTDDEGNTIPFQFEYYGDDIDFEVEIEADDDDNYDDDDDNYDDDDDNYKYFTVDRINNPLALFELNAVNWLRNVTSSEMANADRTDGKILLTRNSNSDIYKKIKSNIEASSEIEVNLD</sequence>
<name>A0ABW5B9G6_9BACT</name>
<dbReference type="RefSeq" id="WP_380801281.1">
    <property type="nucleotide sequence ID" value="NZ_JBHUIV010000010.1"/>
</dbReference>